<organism evidence="2 3">
    <name type="scientific">Tautonia plasticadhaerens</name>
    <dbReference type="NCBI Taxonomy" id="2527974"/>
    <lineage>
        <taxon>Bacteria</taxon>
        <taxon>Pseudomonadati</taxon>
        <taxon>Planctomycetota</taxon>
        <taxon>Planctomycetia</taxon>
        <taxon>Isosphaerales</taxon>
        <taxon>Isosphaeraceae</taxon>
        <taxon>Tautonia</taxon>
    </lineage>
</organism>
<feature type="transmembrane region" description="Helical" evidence="1">
    <location>
        <begin position="20"/>
        <end position="37"/>
    </location>
</feature>
<dbReference type="AlphaFoldDB" id="A0A518H453"/>
<dbReference type="KEGG" id="tpla:ElP_35100"/>
<sequence>MTHAKSPHAARPSGHPRARFLVWHLWLLALFVAVAIVNIQDQGRGEPALIALATAGFALYGLLGWGAWSFACRMRSRLGTTAALALYLVAMAALFLVATVVYLVIEHSYLVGGFNLARFPGGGRFPGWW</sequence>
<keyword evidence="1" id="KW-1133">Transmembrane helix</keyword>
<dbReference type="Proteomes" id="UP000317835">
    <property type="component" value="Chromosome"/>
</dbReference>
<dbReference type="OrthoDB" id="288824at2"/>
<gene>
    <name evidence="2" type="ORF">ElP_35100</name>
</gene>
<evidence type="ECO:0000313" key="2">
    <source>
        <dbReference type="EMBL" id="QDV35606.1"/>
    </source>
</evidence>
<accession>A0A518H453</accession>
<keyword evidence="1" id="KW-0472">Membrane</keyword>
<proteinExistence type="predicted"/>
<keyword evidence="3" id="KW-1185">Reference proteome</keyword>
<reference evidence="2 3" key="1">
    <citation type="submission" date="2019-02" db="EMBL/GenBank/DDBJ databases">
        <title>Deep-cultivation of Planctomycetes and their phenomic and genomic characterization uncovers novel biology.</title>
        <authorList>
            <person name="Wiegand S."/>
            <person name="Jogler M."/>
            <person name="Boedeker C."/>
            <person name="Pinto D."/>
            <person name="Vollmers J."/>
            <person name="Rivas-Marin E."/>
            <person name="Kohn T."/>
            <person name="Peeters S.H."/>
            <person name="Heuer A."/>
            <person name="Rast P."/>
            <person name="Oberbeckmann S."/>
            <person name="Bunk B."/>
            <person name="Jeske O."/>
            <person name="Meyerdierks A."/>
            <person name="Storesund J.E."/>
            <person name="Kallscheuer N."/>
            <person name="Luecker S."/>
            <person name="Lage O.M."/>
            <person name="Pohl T."/>
            <person name="Merkel B.J."/>
            <person name="Hornburger P."/>
            <person name="Mueller R.-W."/>
            <person name="Bruemmer F."/>
            <person name="Labrenz M."/>
            <person name="Spormann A.M."/>
            <person name="Op den Camp H."/>
            <person name="Overmann J."/>
            <person name="Amann R."/>
            <person name="Jetten M.S.M."/>
            <person name="Mascher T."/>
            <person name="Medema M.H."/>
            <person name="Devos D.P."/>
            <person name="Kaster A.-K."/>
            <person name="Ovreas L."/>
            <person name="Rohde M."/>
            <person name="Galperin M.Y."/>
            <person name="Jogler C."/>
        </authorList>
    </citation>
    <scope>NUCLEOTIDE SEQUENCE [LARGE SCALE GENOMIC DNA]</scope>
    <source>
        <strain evidence="2 3">ElP</strain>
    </source>
</reference>
<name>A0A518H453_9BACT</name>
<feature type="transmembrane region" description="Helical" evidence="1">
    <location>
        <begin position="49"/>
        <end position="72"/>
    </location>
</feature>
<dbReference type="RefSeq" id="WP_145271312.1">
    <property type="nucleotide sequence ID" value="NZ_CP036426.1"/>
</dbReference>
<keyword evidence="1" id="KW-0812">Transmembrane</keyword>
<dbReference type="EMBL" id="CP036426">
    <property type="protein sequence ID" value="QDV35606.1"/>
    <property type="molecule type" value="Genomic_DNA"/>
</dbReference>
<protein>
    <submittedName>
        <fullName evidence="2">Uncharacterized protein</fullName>
    </submittedName>
</protein>
<feature type="transmembrane region" description="Helical" evidence="1">
    <location>
        <begin position="84"/>
        <end position="105"/>
    </location>
</feature>
<evidence type="ECO:0000256" key="1">
    <source>
        <dbReference type="SAM" id="Phobius"/>
    </source>
</evidence>
<evidence type="ECO:0000313" key="3">
    <source>
        <dbReference type="Proteomes" id="UP000317835"/>
    </source>
</evidence>